<accession>A0A9N8HIU9</accession>
<feature type="chain" id="PRO_5040178065" evidence="1">
    <location>
        <begin position="36"/>
        <end position="491"/>
    </location>
</feature>
<dbReference type="Pfam" id="PF01467">
    <property type="entry name" value="CTP_transf_like"/>
    <property type="match status" value="1"/>
</dbReference>
<dbReference type="Gene3D" id="3.40.50.620">
    <property type="entry name" value="HUPs"/>
    <property type="match status" value="1"/>
</dbReference>
<dbReference type="AlphaFoldDB" id="A0A9N8HIU9"/>
<dbReference type="InterPro" id="IPR014729">
    <property type="entry name" value="Rossmann-like_a/b/a_fold"/>
</dbReference>
<dbReference type="GO" id="GO:0004140">
    <property type="term" value="F:dephospho-CoA kinase activity"/>
    <property type="evidence" value="ECO:0007669"/>
    <property type="project" value="TreeGrafter"/>
</dbReference>
<feature type="domain" description="Cytidyltransferase-like" evidence="2">
    <location>
        <begin position="332"/>
        <end position="439"/>
    </location>
</feature>
<keyword evidence="4" id="KW-1185">Reference proteome</keyword>
<name>A0A9N8HIU9_9STRA</name>
<sequence>MMLGSTSNSRRITAFPLGLWSGLFLLLLLKYQVHGAFTQSFGASLSQQHAVRTKQNSEAASSTGSTTNSAPILLFGGRNNNNIQSTSSLSVTANGANGSASSVSNNSQKKQYQHVLAILTMPNTSMDRIANEAILNQALSNTNKLSIFLRCQGGKSPSLANLRRYMGEVYSQLWDFAMASDAAVDFNNVVVYPQNLPNSAAEQWIYHLPDLDAVCSHDSICGWISEGAGGRGAQFQFQLGDGVGGLDTHVQVVNEDRLARGLQQVTALHVKNWPIGASAIQLNQEHVIFVDDDAVARQQQKSSSDDNNSPGSGLFLGGARIPDKSLFNCVAVGGTFDGMHYGHRKLLTLAVSSILPVTGRLMVGVTVDDMLQSKQFAEYIPSMKERMEGVREFLHRLAPGMKNRISIEPISDAYGPPGKAATGAAYDALVLSHETLENGVKLNQHRATELGMEPLTLLCTRRTEAYGMSSTTLRRLRSMSKVETENVLDRV</sequence>
<dbReference type="SUPFAM" id="SSF52374">
    <property type="entry name" value="Nucleotidylyl transferase"/>
    <property type="match status" value="1"/>
</dbReference>
<feature type="signal peptide" evidence="1">
    <location>
        <begin position="1"/>
        <end position="35"/>
    </location>
</feature>
<comment type="caution">
    <text evidence="3">The sequence shown here is derived from an EMBL/GenBank/DDBJ whole genome shotgun (WGS) entry which is preliminary data.</text>
</comment>
<organism evidence="3 4">
    <name type="scientific">Seminavis robusta</name>
    <dbReference type="NCBI Taxonomy" id="568900"/>
    <lineage>
        <taxon>Eukaryota</taxon>
        <taxon>Sar</taxon>
        <taxon>Stramenopiles</taxon>
        <taxon>Ochrophyta</taxon>
        <taxon>Bacillariophyta</taxon>
        <taxon>Bacillariophyceae</taxon>
        <taxon>Bacillariophycidae</taxon>
        <taxon>Naviculales</taxon>
        <taxon>Naviculaceae</taxon>
        <taxon>Seminavis</taxon>
    </lineage>
</organism>
<gene>
    <name evidence="3" type="ORF">SEMRO_647_G180900.1</name>
</gene>
<dbReference type="Proteomes" id="UP001153069">
    <property type="component" value="Unassembled WGS sequence"/>
</dbReference>
<keyword evidence="1" id="KW-0732">Signal</keyword>
<protein>
    <submittedName>
        <fullName evidence="3">Bifunctional coenzyme A synthase</fullName>
    </submittedName>
</protein>
<dbReference type="OrthoDB" id="330671at2759"/>
<evidence type="ECO:0000313" key="3">
    <source>
        <dbReference type="EMBL" id="CAB9514332.1"/>
    </source>
</evidence>
<evidence type="ECO:0000259" key="2">
    <source>
        <dbReference type="Pfam" id="PF01467"/>
    </source>
</evidence>
<dbReference type="InterPro" id="IPR004821">
    <property type="entry name" value="Cyt_trans-like"/>
</dbReference>
<dbReference type="PANTHER" id="PTHR10695:SF46">
    <property type="entry name" value="BIFUNCTIONAL COENZYME A SYNTHASE-RELATED"/>
    <property type="match status" value="1"/>
</dbReference>
<proteinExistence type="predicted"/>
<dbReference type="PANTHER" id="PTHR10695">
    <property type="entry name" value="DEPHOSPHO-COA KINASE-RELATED"/>
    <property type="match status" value="1"/>
</dbReference>
<reference evidence="3" key="1">
    <citation type="submission" date="2020-06" db="EMBL/GenBank/DDBJ databases">
        <authorList>
            <consortium name="Plant Systems Biology data submission"/>
        </authorList>
    </citation>
    <scope>NUCLEOTIDE SEQUENCE</scope>
    <source>
        <strain evidence="3">D6</strain>
    </source>
</reference>
<dbReference type="GO" id="GO:0015937">
    <property type="term" value="P:coenzyme A biosynthetic process"/>
    <property type="evidence" value="ECO:0007669"/>
    <property type="project" value="TreeGrafter"/>
</dbReference>
<evidence type="ECO:0000313" key="4">
    <source>
        <dbReference type="Proteomes" id="UP001153069"/>
    </source>
</evidence>
<dbReference type="EMBL" id="CAICTM010000646">
    <property type="protein sequence ID" value="CAB9514332.1"/>
    <property type="molecule type" value="Genomic_DNA"/>
</dbReference>
<evidence type="ECO:0000256" key="1">
    <source>
        <dbReference type="SAM" id="SignalP"/>
    </source>
</evidence>